<evidence type="ECO:0000313" key="2">
    <source>
        <dbReference type="EMBL" id="TWI65176.1"/>
    </source>
</evidence>
<organism evidence="2 3">
    <name type="scientific">Pseudoduganella lurida</name>
    <dbReference type="NCBI Taxonomy" id="1036180"/>
    <lineage>
        <taxon>Bacteria</taxon>
        <taxon>Pseudomonadati</taxon>
        <taxon>Pseudomonadota</taxon>
        <taxon>Betaproteobacteria</taxon>
        <taxon>Burkholderiales</taxon>
        <taxon>Oxalobacteraceae</taxon>
        <taxon>Telluria group</taxon>
        <taxon>Pseudoduganella</taxon>
    </lineage>
</organism>
<gene>
    <name evidence="2" type="ORF">IP91_02583</name>
</gene>
<evidence type="ECO:0000256" key="1">
    <source>
        <dbReference type="SAM" id="MobiDB-lite"/>
    </source>
</evidence>
<protein>
    <submittedName>
        <fullName evidence="2">Uncharacterized protein</fullName>
    </submittedName>
</protein>
<accession>A0A562R9W8</accession>
<dbReference type="Proteomes" id="UP000318431">
    <property type="component" value="Unassembled WGS sequence"/>
</dbReference>
<name>A0A562R9W8_9BURK</name>
<keyword evidence="3" id="KW-1185">Reference proteome</keyword>
<proteinExistence type="predicted"/>
<dbReference type="AlphaFoldDB" id="A0A562R9W8"/>
<comment type="caution">
    <text evidence="2">The sequence shown here is derived from an EMBL/GenBank/DDBJ whole genome shotgun (WGS) entry which is preliminary data.</text>
</comment>
<feature type="region of interest" description="Disordered" evidence="1">
    <location>
        <begin position="77"/>
        <end position="127"/>
    </location>
</feature>
<reference evidence="2 3" key="1">
    <citation type="journal article" date="2015" name="Stand. Genomic Sci.">
        <title>Genomic Encyclopedia of Bacterial and Archaeal Type Strains, Phase III: the genomes of soil and plant-associated and newly described type strains.</title>
        <authorList>
            <person name="Whitman W.B."/>
            <person name="Woyke T."/>
            <person name="Klenk H.P."/>
            <person name="Zhou Y."/>
            <person name="Lilburn T.G."/>
            <person name="Beck B.J."/>
            <person name="De Vos P."/>
            <person name="Vandamme P."/>
            <person name="Eisen J.A."/>
            <person name="Garrity G."/>
            <person name="Hugenholtz P."/>
            <person name="Kyrpides N.C."/>
        </authorList>
    </citation>
    <scope>NUCLEOTIDE SEQUENCE [LARGE SCALE GENOMIC DNA]</scope>
    <source>
        <strain evidence="2 3">CGMCC 1.10822</strain>
    </source>
</reference>
<dbReference type="RefSeq" id="WP_145649428.1">
    <property type="nucleotide sequence ID" value="NZ_VLLB01000004.1"/>
</dbReference>
<dbReference type="EMBL" id="VLLB01000004">
    <property type="protein sequence ID" value="TWI65176.1"/>
    <property type="molecule type" value="Genomic_DNA"/>
</dbReference>
<evidence type="ECO:0000313" key="3">
    <source>
        <dbReference type="Proteomes" id="UP000318431"/>
    </source>
</evidence>
<dbReference type="OrthoDB" id="10009404at2"/>
<sequence>MEVQVEILIQTITAQYGTLNPGDTLRTNEAYAAHLVYDCGAAVYCEPRPPKAAAAAAMLLPATVAVEDNDVQTSAQEIASAGESAPALEPGTGVTVMASEDAPAATSPTQAKKPRKSAAAPTPAGDA</sequence>